<keyword evidence="16" id="KW-0472">Membrane</keyword>
<protein>
    <recommendedName>
        <fullName evidence="12">UDP-N-acetylglucosamine 1-carboxyvinyltransferase</fullName>
        <ecNumber evidence="11">2.5.1.7</ecNumber>
    </recommendedName>
    <alternativeName>
        <fullName evidence="13">Enoylpyruvate transferase</fullName>
    </alternativeName>
    <alternativeName>
        <fullName evidence="14">UDP-N-acetylglucosamine enolpyruvyl transferase</fullName>
    </alternativeName>
</protein>
<reference evidence="18" key="1">
    <citation type="journal article" date="2015" name="Nature">
        <title>Complex archaea that bridge the gap between prokaryotes and eukaryotes.</title>
        <authorList>
            <person name="Spang A."/>
            <person name="Saw J.H."/>
            <person name="Jorgensen S.L."/>
            <person name="Zaremba-Niedzwiedzka K."/>
            <person name="Martijn J."/>
            <person name="Lind A.E."/>
            <person name="van Eijk R."/>
            <person name="Schleper C."/>
            <person name="Guy L."/>
            <person name="Ettema T.J."/>
        </authorList>
    </citation>
    <scope>NUCLEOTIDE SEQUENCE</scope>
</reference>
<dbReference type="EMBL" id="LAZR01044718">
    <property type="protein sequence ID" value="KKL03974.1"/>
    <property type="molecule type" value="Genomic_DNA"/>
</dbReference>
<evidence type="ECO:0000259" key="17">
    <source>
        <dbReference type="Pfam" id="PF00275"/>
    </source>
</evidence>
<name>A0A0F9A337_9ZZZZ</name>
<dbReference type="InterPro" id="IPR036968">
    <property type="entry name" value="Enolpyruvate_Tfrase_sf"/>
</dbReference>
<comment type="pathway">
    <text evidence="2">Cell wall biogenesis; peptidoglycan biosynthesis.</text>
</comment>
<keyword evidence="7" id="KW-0573">Peptidoglycan synthesis</keyword>
<gene>
    <name evidence="18" type="ORF">LCGC14_2620710</name>
</gene>
<evidence type="ECO:0000256" key="2">
    <source>
        <dbReference type="ARBA" id="ARBA00004752"/>
    </source>
</evidence>
<dbReference type="InterPro" id="IPR013792">
    <property type="entry name" value="RNA3'P_cycl/enolpyr_Trfase_a/b"/>
</dbReference>
<evidence type="ECO:0000313" key="18">
    <source>
        <dbReference type="EMBL" id="KKL03974.1"/>
    </source>
</evidence>
<dbReference type="SUPFAM" id="SSF55205">
    <property type="entry name" value="EPT/RTPC-like"/>
    <property type="match status" value="1"/>
</dbReference>
<evidence type="ECO:0000256" key="14">
    <source>
        <dbReference type="ARBA" id="ARBA00042842"/>
    </source>
</evidence>
<dbReference type="GO" id="GO:0071555">
    <property type="term" value="P:cell wall organization"/>
    <property type="evidence" value="ECO:0007669"/>
    <property type="project" value="UniProtKB-KW"/>
</dbReference>
<evidence type="ECO:0000256" key="1">
    <source>
        <dbReference type="ARBA" id="ARBA00004496"/>
    </source>
</evidence>
<evidence type="ECO:0000256" key="9">
    <source>
        <dbReference type="ARBA" id="ARBA00023316"/>
    </source>
</evidence>
<comment type="catalytic activity">
    <reaction evidence="15">
        <text>phosphoenolpyruvate + UDP-N-acetyl-alpha-D-glucosamine = UDP-N-acetyl-3-O-(1-carboxyvinyl)-alpha-D-glucosamine + phosphate</text>
        <dbReference type="Rhea" id="RHEA:18681"/>
        <dbReference type="ChEBI" id="CHEBI:43474"/>
        <dbReference type="ChEBI" id="CHEBI:57705"/>
        <dbReference type="ChEBI" id="CHEBI:58702"/>
        <dbReference type="ChEBI" id="CHEBI:68483"/>
        <dbReference type="EC" id="2.5.1.7"/>
    </reaction>
</comment>
<feature type="domain" description="Enolpyruvate transferase" evidence="17">
    <location>
        <begin position="7"/>
        <end position="185"/>
    </location>
</feature>
<feature type="transmembrane region" description="Helical" evidence="16">
    <location>
        <begin position="156"/>
        <end position="179"/>
    </location>
</feature>
<evidence type="ECO:0000256" key="7">
    <source>
        <dbReference type="ARBA" id="ARBA00022984"/>
    </source>
</evidence>
<dbReference type="Gene3D" id="3.65.10.10">
    <property type="entry name" value="Enolpyruvate transferase domain"/>
    <property type="match status" value="2"/>
</dbReference>
<evidence type="ECO:0000256" key="13">
    <source>
        <dbReference type="ARBA" id="ARBA00042443"/>
    </source>
</evidence>
<comment type="similarity">
    <text evidence="10">Belongs to the EPSP synthase family. MurA subfamily.</text>
</comment>
<evidence type="ECO:0000256" key="8">
    <source>
        <dbReference type="ARBA" id="ARBA00023306"/>
    </source>
</evidence>
<dbReference type="InterPro" id="IPR001986">
    <property type="entry name" value="Enolpyruvate_Tfrase_dom"/>
</dbReference>
<evidence type="ECO:0000256" key="15">
    <source>
        <dbReference type="ARBA" id="ARBA00047527"/>
    </source>
</evidence>
<keyword evidence="3" id="KW-0963">Cytoplasm</keyword>
<evidence type="ECO:0000256" key="5">
    <source>
        <dbReference type="ARBA" id="ARBA00022679"/>
    </source>
</evidence>
<evidence type="ECO:0000256" key="4">
    <source>
        <dbReference type="ARBA" id="ARBA00022618"/>
    </source>
</evidence>
<keyword evidence="8" id="KW-0131">Cell cycle</keyword>
<dbReference type="PANTHER" id="PTHR43783:SF1">
    <property type="entry name" value="UDP-N-ACETYLGLUCOSAMINE 1-CARBOXYVINYLTRANSFERASE"/>
    <property type="match status" value="1"/>
</dbReference>
<keyword evidence="6" id="KW-0133">Cell shape</keyword>
<keyword evidence="9" id="KW-0961">Cell wall biogenesis/degradation</keyword>
<evidence type="ECO:0000256" key="16">
    <source>
        <dbReference type="SAM" id="Phobius"/>
    </source>
</evidence>
<evidence type="ECO:0000256" key="10">
    <source>
        <dbReference type="ARBA" id="ARBA00038367"/>
    </source>
</evidence>
<evidence type="ECO:0000256" key="12">
    <source>
        <dbReference type="ARBA" id="ARBA00039754"/>
    </source>
</evidence>
<organism evidence="18">
    <name type="scientific">marine sediment metagenome</name>
    <dbReference type="NCBI Taxonomy" id="412755"/>
    <lineage>
        <taxon>unclassified sequences</taxon>
        <taxon>metagenomes</taxon>
        <taxon>ecological metagenomes</taxon>
    </lineage>
</organism>
<keyword evidence="16" id="KW-0812">Transmembrane</keyword>
<evidence type="ECO:0000256" key="3">
    <source>
        <dbReference type="ARBA" id="ARBA00022490"/>
    </source>
</evidence>
<evidence type="ECO:0000256" key="6">
    <source>
        <dbReference type="ARBA" id="ARBA00022960"/>
    </source>
</evidence>
<keyword evidence="4" id="KW-0132">Cell division</keyword>
<dbReference type="Pfam" id="PF00275">
    <property type="entry name" value="EPSP_synthase"/>
    <property type="match status" value="1"/>
</dbReference>
<dbReference type="GO" id="GO:0005737">
    <property type="term" value="C:cytoplasm"/>
    <property type="evidence" value="ECO:0007669"/>
    <property type="project" value="UniProtKB-SubCell"/>
</dbReference>
<comment type="subcellular location">
    <subcellularLocation>
        <location evidence="1">Cytoplasm</location>
    </subcellularLocation>
</comment>
<dbReference type="GO" id="GO:0051301">
    <property type="term" value="P:cell division"/>
    <property type="evidence" value="ECO:0007669"/>
    <property type="project" value="UniProtKB-KW"/>
</dbReference>
<keyword evidence="16" id="KW-1133">Transmembrane helix</keyword>
<dbReference type="EC" id="2.5.1.7" evidence="11"/>
<dbReference type="GO" id="GO:0008760">
    <property type="term" value="F:UDP-N-acetylglucosamine 1-carboxyvinyltransferase activity"/>
    <property type="evidence" value="ECO:0007669"/>
    <property type="project" value="UniProtKB-EC"/>
</dbReference>
<dbReference type="GO" id="GO:0009252">
    <property type="term" value="P:peptidoglycan biosynthetic process"/>
    <property type="evidence" value="ECO:0007669"/>
    <property type="project" value="UniProtKB-KW"/>
</dbReference>
<dbReference type="PANTHER" id="PTHR43783">
    <property type="entry name" value="UDP-N-ACETYLGLUCOSAMINE 1-CARBOXYVINYLTRANSFERASE"/>
    <property type="match status" value="1"/>
</dbReference>
<accession>A0A0F9A337</accession>
<proteinExistence type="inferred from homology"/>
<sequence>MDLFEIQGGRRLRGEVAISGAKNAALPIMASCLLAEGPSRIRGIPDLADVNHLIGLLVELGMDIRREPDAMVLEVVDESNSHARYDLVRKMRASVCVLGPLLAKRGQARVAMPGGCAIGPRPIDIHLRGLEALGGQIGLSEGDVVARAKRLRGAEIFLGGAFGSSVTATANVMMAAVLAEGSTLIE</sequence>
<dbReference type="GO" id="GO:0008360">
    <property type="term" value="P:regulation of cell shape"/>
    <property type="evidence" value="ECO:0007669"/>
    <property type="project" value="UniProtKB-KW"/>
</dbReference>
<keyword evidence="5" id="KW-0808">Transferase</keyword>
<dbReference type="AlphaFoldDB" id="A0A0F9A337"/>
<dbReference type="InterPro" id="IPR050068">
    <property type="entry name" value="MurA_subfamily"/>
</dbReference>
<comment type="caution">
    <text evidence="18">The sequence shown here is derived from an EMBL/GenBank/DDBJ whole genome shotgun (WGS) entry which is preliminary data.</text>
</comment>
<evidence type="ECO:0000256" key="11">
    <source>
        <dbReference type="ARBA" id="ARBA00039108"/>
    </source>
</evidence>